<evidence type="ECO:0000256" key="8">
    <source>
        <dbReference type="ARBA" id="ARBA00022842"/>
    </source>
</evidence>
<keyword evidence="2 13" id="KW-0963">Cytoplasm</keyword>
<evidence type="ECO:0000256" key="12">
    <source>
        <dbReference type="ARBA" id="ARBA00029354"/>
    </source>
</evidence>
<keyword evidence="9 13" id="KW-0238">DNA-binding</keyword>
<dbReference type="Pfam" id="PF02075">
    <property type="entry name" value="RuvC"/>
    <property type="match status" value="1"/>
</dbReference>
<comment type="cofactor">
    <cofactor evidence="13">
        <name>Mg(2+)</name>
        <dbReference type="ChEBI" id="CHEBI:18420"/>
    </cofactor>
    <text evidence="13">Binds 2 Mg(2+) ion per subunit.</text>
</comment>
<dbReference type="EMBL" id="CP071137">
    <property type="protein sequence ID" value="QWY78864.1"/>
    <property type="molecule type" value="Genomic_DNA"/>
</dbReference>
<evidence type="ECO:0000256" key="5">
    <source>
        <dbReference type="ARBA" id="ARBA00022759"/>
    </source>
</evidence>
<sequence length="181" mass="19446">MRILGVDPGLRCTGFGVIEVSQRGKDPEYVTSGTITTPFPAALPARIKVLHAGLTSVIEHYQPQVMAIEIVFVNVNPQATLLLGQARGALLAAAVMRDLEVHEYTALQVKQAVVGHGHASKEQVQAMVMRLLKLTELPRVDPADALACALRHAYGDLLPAVAAGRRSTRWRSVPGRTGNPS</sequence>
<evidence type="ECO:0000256" key="1">
    <source>
        <dbReference type="ARBA" id="ARBA00009518"/>
    </source>
</evidence>
<evidence type="ECO:0000256" key="3">
    <source>
        <dbReference type="ARBA" id="ARBA00022722"/>
    </source>
</evidence>
<proteinExistence type="inferred from homology"/>
<dbReference type="PROSITE" id="PS01321">
    <property type="entry name" value="RUVC"/>
    <property type="match status" value="1"/>
</dbReference>
<dbReference type="GO" id="GO:0000287">
    <property type="term" value="F:magnesium ion binding"/>
    <property type="evidence" value="ECO:0007669"/>
    <property type="project" value="UniProtKB-UniRule"/>
</dbReference>
<dbReference type="OrthoDB" id="9805499at2"/>
<dbReference type="SUPFAM" id="SSF53098">
    <property type="entry name" value="Ribonuclease H-like"/>
    <property type="match status" value="1"/>
</dbReference>
<dbReference type="GO" id="GO:0003677">
    <property type="term" value="F:DNA binding"/>
    <property type="evidence" value="ECO:0007669"/>
    <property type="project" value="UniProtKB-KW"/>
</dbReference>
<keyword evidence="3 13" id="KW-0540">Nuclease</keyword>
<feature type="binding site" evidence="13">
    <location>
        <position position="141"/>
    </location>
    <ligand>
        <name>Mg(2+)</name>
        <dbReference type="ChEBI" id="CHEBI:18420"/>
        <label>1</label>
    </ligand>
</feature>
<dbReference type="Proteomes" id="UP000683551">
    <property type="component" value="Chromosome"/>
</dbReference>
<dbReference type="InterPro" id="IPR002176">
    <property type="entry name" value="X-over_junc_endoDNase_RuvC"/>
</dbReference>
<comment type="function">
    <text evidence="13">The RuvA-RuvB-RuvC complex processes Holliday junction (HJ) DNA during genetic recombination and DNA repair. Endonuclease that resolves HJ intermediates. Cleaves cruciform DNA by making single-stranded nicks across the HJ at symmetrical positions within the homologous arms, yielding a 5'-phosphate and a 3'-hydroxyl group; requires a central core of homology in the junction. The consensus cleavage sequence is 5'-(A/T)TT(C/G)-3'. Cleavage occurs on the 3'-side of the TT dinucleotide at the point of strand exchange. HJ branch migration catalyzed by RuvA-RuvB allows RuvC to scan DNA until it finds its consensus sequence, where it cleaves and resolves the cruciform DNA.</text>
</comment>
<keyword evidence="10 13" id="KW-0233">DNA recombination</keyword>
<keyword evidence="6 13" id="KW-0227">DNA damage</keyword>
<organism evidence="15 16">
    <name type="scientific">Ferrovum myxofaciens</name>
    <dbReference type="NCBI Taxonomy" id="416213"/>
    <lineage>
        <taxon>Bacteria</taxon>
        <taxon>Pseudomonadati</taxon>
        <taxon>Pseudomonadota</taxon>
        <taxon>Betaproteobacteria</taxon>
        <taxon>Ferrovales</taxon>
        <taxon>Ferrovaceae</taxon>
        <taxon>Ferrovum</taxon>
    </lineage>
</organism>
<keyword evidence="11 13" id="KW-0234">DNA repair</keyword>
<evidence type="ECO:0000256" key="7">
    <source>
        <dbReference type="ARBA" id="ARBA00022801"/>
    </source>
</evidence>
<comment type="subcellular location">
    <subcellularLocation>
        <location evidence="13">Cytoplasm</location>
    </subcellularLocation>
</comment>
<accession>A0A9E6SYY4</accession>
<dbReference type="EC" id="3.1.21.10" evidence="13 14"/>
<feature type="active site" evidence="13">
    <location>
        <position position="69"/>
    </location>
</feature>
<dbReference type="GO" id="GO:0005737">
    <property type="term" value="C:cytoplasm"/>
    <property type="evidence" value="ECO:0007669"/>
    <property type="project" value="UniProtKB-SubCell"/>
</dbReference>
<evidence type="ECO:0000256" key="9">
    <source>
        <dbReference type="ARBA" id="ARBA00023125"/>
    </source>
</evidence>
<comment type="similarity">
    <text evidence="1 13">Belongs to the RuvC family.</text>
</comment>
<feature type="active site" evidence="13">
    <location>
        <position position="141"/>
    </location>
</feature>
<name>A0A9E6SYY4_9PROT</name>
<dbReference type="GO" id="GO:0006310">
    <property type="term" value="P:DNA recombination"/>
    <property type="evidence" value="ECO:0007669"/>
    <property type="project" value="UniProtKB-UniRule"/>
</dbReference>
<evidence type="ECO:0000313" key="16">
    <source>
        <dbReference type="Proteomes" id="UP000683551"/>
    </source>
</evidence>
<dbReference type="PRINTS" id="PR00696">
    <property type="entry name" value="RSOLVASERUVC"/>
</dbReference>
<dbReference type="GO" id="GO:0006281">
    <property type="term" value="P:DNA repair"/>
    <property type="evidence" value="ECO:0007669"/>
    <property type="project" value="UniProtKB-UniRule"/>
</dbReference>
<feature type="binding site" evidence="13">
    <location>
        <position position="69"/>
    </location>
    <ligand>
        <name>Mg(2+)</name>
        <dbReference type="ChEBI" id="CHEBI:18420"/>
        <label>2</label>
    </ligand>
</feature>
<keyword evidence="8 13" id="KW-0460">Magnesium</keyword>
<dbReference type="GO" id="GO:0048476">
    <property type="term" value="C:Holliday junction resolvase complex"/>
    <property type="evidence" value="ECO:0007669"/>
    <property type="project" value="UniProtKB-UniRule"/>
</dbReference>
<evidence type="ECO:0000256" key="11">
    <source>
        <dbReference type="ARBA" id="ARBA00023204"/>
    </source>
</evidence>
<keyword evidence="7 13" id="KW-0378">Hydrolase</keyword>
<gene>
    <name evidence="13 15" type="primary">ruvC</name>
    <name evidence="15" type="ORF">JZL65_10980</name>
</gene>
<feature type="binding site" evidence="13">
    <location>
        <position position="7"/>
    </location>
    <ligand>
        <name>Mg(2+)</name>
        <dbReference type="ChEBI" id="CHEBI:18420"/>
        <label>1</label>
    </ligand>
</feature>
<dbReference type="PANTHER" id="PTHR30194">
    <property type="entry name" value="CROSSOVER JUNCTION ENDODEOXYRIBONUCLEASE RUVC"/>
    <property type="match status" value="1"/>
</dbReference>
<comment type="catalytic activity">
    <reaction evidence="12 13">
        <text>Endonucleolytic cleavage at a junction such as a reciprocal single-stranded crossover between two homologous DNA duplexes (Holliday junction).</text>
        <dbReference type="EC" id="3.1.21.10"/>
    </reaction>
</comment>
<dbReference type="NCBIfam" id="TIGR00228">
    <property type="entry name" value="ruvC"/>
    <property type="match status" value="1"/>
</dbReference>
<keyword evidence="4 13" id="KW-0479">Metal-binding</keyword>
<evidence type="ECO:0000313" key="15">
    <source>
        <dbReference type="EMBL" id="QWY78864.1"/>
    </source>
</evidence>
<dbReference type="InterPro" id="IPR020563">
    <property type="entry name" value="X-over_junc_endoDNase_Mg_BS"/>
</dbReference>
<comment type="subunit">
    <text evidence="13">Homodimer which binds Holliday junction (HJ) DNA. The HJ becomes 2-fold symmetrical on binding to RuvC with unstacked arms; it has a different conformation from HJ DNA in complex with RuvA. In the full resolvosome a probable DNA-RuvA(4)-RuvB(12)-RuvC(2) complex forms which resolves the HJ.</text>
</comment>
<protein>
    <recommendedName>
        <fullName evidence="13 14">Crossover junction endodeoxyribonuclease RuvC</fullName>
        <ecNumber evidence="13 14">3.1.21.10</ecNumber>
    </recommendedName>
    <alternativeName>
        <fullName evidence="13">Holliday junction nuclease RuvC</fullName>
    </alternativeName>
    <alternativeName>
        <fullName evidence="13">Holliday junction resolvase RuvC</fullName>
    </alternativeName>
</protein>
<dbReference type="PANTHER" id="PTHR30194:SF3">
    <property type="entry name" value="CROSSOVER JUNCTION ENDODEOXYRIBONUCLEASE RUVC"/>
    <property type="match status" value="1"/>
</dbReference>
<evidence type="ECO:0000256" key="13">
    <source>
        <dbReference type="HAMAP-Rule" id="MF_00034"/>
    </source>
</evidence>
<dbReference type="HAMAP" id="MF_00034">
    <property type="entry name" value="RuvC"/>
    <property type="match status" value="1"/>
</dbReference>
<reference evidence="15" key="1">
    <citation type="submission" date="2021-02" db="EMBL/GenBank/DDBJ databases">
        <title>Comparative genomics of Ferrovum myxofaciens strains, predominant extremophile bacteria forming large biofilm stalactites in acid mine ecosystems.</title>
        <authorList>
            <person name="Burkartova K."/>
            <person name="Ridl J."/>
            <person name="Pajer P."/>
            <person name="Falteisek L."/>
        </authorList>
    </citation>
    <scope>NUCLEOTIDE SEQUENCE</scope>
    <source>
        <strain evidence="15">MI1III</strain>
    </source>
</reference>
<evidence type="ECO:0000256" key="6">
    <source>
        <dbReference type="ARBA" id="ARBA00022763"/>
    </source>
</evidence>
<dbReference type="FunFam" id="3.30.420.10:FF:000002">
    <property type="entry name" value="Crossover junction endodeoxyribonuclease RuvC"/>
    <property type="match status" value="1"/>
</dbReference>
<evidence type="ECO:0000256" key="2">
    <source>
        <dbReference type="ARBA" id="ARBA00022490"/>
    </source>
</evidence>
<evidence type="ECO:0000256" key="10">
    <source>
        <dbReference type="ARBA" id="ARBA00023172"/>
    </source>
</evidence>
<dbReference type="GO" id="GO:0008821">
    <property type="term" value="F:crossover junction DNA endonuclease activity"/>
    <property type="evidence" value="ECO:0007669"/>
    <property type="project" value="UniProtKB-UniRule"/>
</dbReference>
<dbReference type="CDD" id="cd16962">
    <property type="entry name" value="RuvC"/>
    <property type="match status" value="1"/>
</dbReference>
<feature type="active site" evidence="13">
    <location>
        <position position="7"/>
    </location>
</feature>
<dbReference type="InterPro" id="IPR012337">
    <property type="entry name" value="RNaseH-like_sf"/>
</dbReference>
<evidence type="ECO:0000256" key="14">
    <source>
        <dbReference type="NCBIfam" id="TIGR00228"/>
    </source>
</evidence>
<dbReference type="Gene3D" id="3.30.420.10">
    <property type="entry name" value="Ribonuclease H-like superfamily/Ribonuclease H"/>
    <property type="match status" value="1"/>
</dbReference>
<evidence type="ECO:0000256" key="4">
    <source>
        <dbReference type="ARBA" id="ARBA00022723"/>
    </source>
</evidence>
<dbReference type="InterPro" id="IPR036397">
    <property type="entry name" value="RNaseH_sf"/>
</dbReference>
<dbReference type="AlphaFoldDB" id="A0A9E6SYY4"/>
<keyword evidence="5 13" id="KW-0255">Endonuclease</keyword>